<dbReference type="Proteomes" id="UP000510888">
    <property type="component" value="Plasmid PPGU16_p2"/>
</dbReference>
<sequence>MKSKQDMYARTEAITVSVRASTPRAGNTHTYVLNGTLMRDVLVDGKWVTLHASIPLESRAA</sequence>
<gene>
    <name evidence="1" type="ORF">PPGU16_83260</name>
</gene>
<accession>A0A7I8C428</accession>
<keyword evidence="2" id="KW-1185">Reference proteome</keyword>
<keyword evidence="1" id="KW-0614">Plasmid</keyword>
<dbReference type="KEGG" id="plad:PPGU16_83260"/>
<dbReference type="AlphaFoldDB" id="A0A7I8C428"/>
<evidence type="ECO:0000313" key="1">
    <source>
        <dbReference type="EMBL" id="BCF95259.1"/>
    </source>
</evidence>
<geneLocation type="plasmid" evidence="1 2">
    <name>PPGU16_p2</name>
</geneLocation>
<dbReference type="EMBL" id="AP023177">
    <property type="protein sequence ID" value="BCF95259.1"/>
    <property type="molecule type" value="Genomic_DNA"/>
</dbReference>
<name>A0A7I8C428_9BURK</name>
<organism evidence="1 2">
    <name type="scientific">Paraburkholderia largidicola</name>
    <dbReference type="NCBI Taxonomy" id="3014751"/>
    <lineage>
        <taxon>Bacteria</taxon>
        <taxon>Pseudomonadati</taxon>
        <taxon>Pseudomonadota</taxon>
        <taxon>Betaproteobacteria</taxon>
        <taxon>Burkholderiales</taxon>
        <taxon>Burkholderiaceae</taxon>
        <taxon>Paraburkholderia</taxon>
    </lineage>
</organism>
<protein>
    <submittedName>
        <fullName evidence="1">Uncharacterized protein</fullName>
    </submittedName>
</protein>
<reference evidence="1 2" key="1">
    <citation type="journal article" date="2020" name="Genes (Basel)">
        <title>Genomic Comparison of Insect Gut Symbionts from Divergent Burkholderia Subclades.</title>
        <authorList>
            <person name="Takeshita K."/>
            <person name="Kikuchi Y."/>
        </authorList>
    </citation>
    <scope>NUCLEOTIDE SEQUENCE [LARGE SCALE GENOMIC DNA]</scope>
    <source>
        <strain evidence="1 2">PGU16</strain>
        <plasmid evidence="1 2">PPGU16_p2</plasmid>
    </source>
</reference>
<evidence type="ECO:0000313" key="2">
    <source>
        <dbReference type="Proteomes" id="UP000510888"/>
    </source>
</evidence>
<proteinExistence type="predicted"/>
<dbReference type="RefSeq" id="WP_180727439.1">
    <property type="nucleotide sequence ID" value="NZ_AP023177.1"/>
</dbReference>